<comment type="similarity">
    <text evidence="1">Belongs to the avfA family.</text>
</comment>
<dbReference type="EMBL" id="KV746192">
    <property type="protein sequence ID" value="OCK72913.1"/>
    <property type="molecule type" value="Genomic_DNA"/>
</dbReference>
<protein>
    <recommendedName>
        <fullName evidence="2">NAD(P)-binding domain-containing protein</fullName>
    </recommendedName>
</protein>
<reference evidence="3 4" key="1">
    <citation type="journal article" date="2016" name="Nat. Commun.">
        <title>Ectomycorrhizal ecology is imprinted in the genome of the dominant symbiotic fungus Cenococcum geophilum.</title>
        <authorList>
            <consortium name="DOE Joint Genome Institute"/>
            <person name="Peter M."/>
            <person name="Kohler A."/>
            <person name="Ohm R.A."/>
            <person name="Kuo A."/>
            <person name="Krutzmann J."/>
            <person name="Morin E."/>
            <person name="Arend M."/>
            <person name="Barry K.W."/>
            <person name="Binder M."/>
            <person name="Choi C."/>
            <person name="Clum A."/>
            <person name="Copeland A."/>
            <person name="Grisel N."/>
            <person name="Haridas S."/>
            <person name="Kipfer T."/>
            <person name="LaButti K."/>
            <person name="Lindquist E."/>
            <person name="Lipzen A."/>
            <person name="Maire R."/>
            <person name="Meier B."/>
            <person name="Mihaltcheva S."/>
            <person name="Molinier V."/>
            <person name="Murat C."/>
            <person name="Poggeler S."/>
            <person name="Quandt C.A."/>
            <person name="Sperisen C."/>
            <person name="Tritt A."/>
            <person name="Tisserant E."/>
            <person name="Crous P.W."/>
            <person name="Henrissat B."/>
            <person name="Nehls U."/>
            <person name="Egli S."/>
            <person name="Spatafora J.W."/>
            <person name="Grigoriev I.V."/>
            <person name="Martin F.M."/>
        </authorList>
    </citation>
    <scope>NUCLEOTIDE SEQUENCE [LARGE SCALE GENOMIC DNA]</scope>
    <source>
        <strain evidence="3 4">CBS 459.81</strain>
    </source>
</reference>
<dbReference type="InterPro" id="IPR051606">
    <property type="entry name" value="Polyketide_Oxido-like"/>
</dbReference>
<dbReference type="InterPro" id="IPR016040">
    <property type="entry name" value="NAD(P)-bd_dom"/>
</dbReference>
<accession>A0A8E2DWK7</accession>
<dbReference type="GO" id="GO:0016646">
    <property type="term" value="F:oxidoreductase activity, acting on the CH-NH group of donors, NAD or NADP as acceptor"/>
    <property type="evidence" value="ECO:0007669"/>
    <property type="project" value="TreeGrafter"/>
</dbReference>
<keyword evidence="4" id="KW-1185">Reference proteome</keyword>
<dbReference type="AlphaFoldDB" id="A0A8E2DWK7"/>
<dbReference type="Pfam" id="PF13460">
    <property type="entry name" value="NAD_binding_10"/>
    <property type="match status" value="1"/>
</dbReference>
<evidence type="ECO:0000259" key="2">
    <source>
        <dbReference type="Pfam" id="PF13460"/>
    </source>
</evidence>
<gene>
    <name evidence="3" type="ORF">K432DRAFT_430834</name>
</gene>
<feature type="domain" description="NAD(P)-binding" evidence="2">
    <location>
        <begin position="11"/>
        <end position="221"/>
    </location>
</feature>
<dbReference type="PANTHER" id="PTHR43355:SF2">
    <property type="entry name" value="FLAVIN REDUCTASE (NADPH)"/>
    <property type="match status" value="1"/>
</dbReference>
<proteinExistence type="inferred from homology"/>
<evidence type="ECO:0000313" key="4">
    <source>
        <dbReference type="Proteomes" id="UP000250266"/>
    </source>
</evidence>
<sequence>MSNQKHLLLLGSTGGSGICTLEQALERGYKVTVCDRKTEKLPARLTQNENLTVHKSTLPNAPSVLDPLMEQFDAIISLLGPNNTKGSGDELEDFYKWLIPRLLKIPKAQRPYVLVVGTQTISDPKDAFSVITWIHVQIIGFVAKGAKHMILGIERQWRPYIHGDKAKGSGENQIDCAIFRLNMVKDGTQRDGAKAGYVGRDGHKPQLERSQLAKWLLDEIEERKWVGKMPAIWGENVGLATSVVGQFTQTRQAQL</sequence>
<evidence type="ECO:0000313" key="3">
    <source>
        <dbReference type="EMBL" id="OCK72913.1"/>
    </source>
</evidence>
<dbReference type="SUPFAM" id="SSF51735">
    <property type="entry name" value="NAD(P)-binding Rossmann-fold domains"/>
    <property type="match status" value="1"/>
</dbReference>
<dbReference type="Gene3D" id="3.40.50.720">
    <property type="entry name" value="NAD(P)-binding Rossmann-like Domain"/>
    <property type="match status" value="1"/>
</dbReference>
<dbReference type="InterPro" id="IPR036291">
    <property type="entry name" value="NAD(P)-bd_dom_sf"/>
</dbReference>
<dbReference type="PANTHER" id="PTHR43355">
    <property type="entry name" value="FLAVIN REDUCTASE (NADPH)"/>
    <property type="match status" value="1"/>
</dbReference>
<name>A0A8E2DWK7_9PEZI</name>
<dbReference type="Proteomes" id="UP000250266">
    <property type="component" value="Unassembled WGS sequence"/>
</dbReference>
<evidence type="ECO:0000256" key="1">
    <source>
        <dbReference type="ARBA" id="ARBA00038376"/>
    </source>
</evidence>
<dbReference type="OrthoDB" id="10254221at2759"/>
<organism evidence="3 4">
    <name type="scientific">Lepidopterella palustris CBS 459.81</name>
    <dbReference type="NCBI Taxonomy" id="1314670"/>
    <lineage>
        <taxon>Eukaryota</taxon>
        <taxon>Fungi</taxon>
        <taxon>Dikarya</taxon>
        <taxon>Ascomycota</taxon>
        <taxon>Pezizomycotina</taxon>
        <taxon>Dothideomycetes</taxon>
        <taxon>Pleosporomycetidae</taxon>
        <taxon>Mytilinidiales</taxon>
        <taxon>Argynnaceae</taxon>
        <taxon>Lepidopterella</taxon>
    </lineage>
</organism>